<sequence>MLLSIQMVVFHFLPHLSGFGCHFKAFAIILAEQPNIFCASLYVFPSLINFLIKVRFSSEQCLERP</sequence>
<reference evidence="1" key="1">
    <citation type="submission" date="2023-05" db="EMBL/GenBank/DDBJ databases">
        <authorList>
            <person name="Stuckert A."/>
        </authorList>
    </citation>
    <scope>NUCLEOTIDE SEQUENCE</scope>
</reference>
<gene>
    <name evidence="1" type="ORF">SPARVUS_LOCUS15485495</name>
</gene>
<comment type="caution">
    <text evidence="1">The sequence shown here is derived from an EMBL/GenBank/DDBJ whole genome shotgun (WGS) entry which is preliminary data.</text>
</comment>
<name>A0ABN9H8T4_9NEOB</name>
<accession>A0ABN9H8T4</accession>
<organism evidence="1 2">
    <name type="scientific">Staurois parvus</name>
    <dbReference type="NCBI Taxonomy" id="386267"/>
    <lineage>
        <taxon>Eukaryota</taxon>
        <taxon>Metazoa</taxon>
        <taxon>Chordata</taxon>
        <taxon>Craniata</taxon>
        <taxon>Vertebrata</taxon>
        <taxon>Euteleostomi</taxon>
        <taxon>Amphibia</taxon>
        <taxon>Batrachia</taxon>
        <taxon>Anura</taxon>
        <taxon>Neobatrachia</taxon>
        <taxon>Ranoidea</taxon>
        <taxon>Ranidae</taxon>
        <taxon>Staurois</taxon>
    </lineage>
</organism>
<evidence type="ECO:0000313" key="2">
    <source>
        <dbReference type="Proteomes" id="UP001162483"/>
    </source>
</evidence>
<dbReference type="Proteomes" id="UP001162483">
    <property type="component" value="Unassembled WGS sequence"/>
</dbReference>
<feature type="non-terminal residue" evidence="1">
    <location>
        <position position="65"/>
    </location>
</feature>
<protein>
    <submittedName>
        <fullName evidence="1">Uncharacterized protein</fullName>
    </submittedName>
</protein>
<dbReference type="EMBL" id="CATNWA010020157">
    <property type="protein sequence ID" value="CAI9617001.1"/>
    <property type="molecule type" value="Genomic_DNA"/>
</dbReference>
<evidence type="ECO:0000313" key="1">
    <source>
        <dbReference type="EMBL" id="CAI9617001.1"/>
    </source>
</evidence>
<proteinExistence type="predicted"/>
<keyword evidence="2" id="KW-1185">Reference proteome</keyword>